<dbReference type="InterPro" id="IPR023130">
    <property type="entry name" value="Ta0600-like_sf"/>
</dbReference>
<accession>F2KNJ6</accession>
<evidence type="ECO:0000256" key="2">
    <source>
        <dbReference type="HAMAP-Rule" id="MF_00342"/>
    </source>
</evidence>
<protein>
    <recommendedName>
        <fullName evidence="2">UPF0147 protein Arcve_0185</fullName>
    </recommendedName>
</protein>
<dbReference type="Gene3D" id="1.20.1440.50">
    <property type="entry name" value="Ta0600-like"/>
    <property type="match status" value="1"/>
</dbReference>
<evidence type="ECO:0000313" key="4">
    <source>
        <dbReference type="Proteomes" id="UP000008136"/>
    </source>
</evidence>
<dbReference type="eggNOG" id="arCOG04308">
    <property type="taxonomic scope" value="Archaea"/>
</dbReference>
<keyword evidence="4" id="KW-1185">Reference proteome</keyword>
<dbReference type="NCBIfam" id="NF003319">
    <property type="entry name" value="PRK04330.1"/>
    <property type="match status" value="1"/>
</dbReference>
<evidence type="ECO:0000256" key="1">
    <source>
        <dbReference type="ARBA" id="ARBA00005958"/>
    </source>
</evidence>
<name>F2KNJ6_ARCVS</name>
<dbReference type="RefSeq" id="WP_013682900.1">
    <property type="nucleotide sequence ID" value="NC_015320.1"/>
</dbReference>
<dbReference type="HAMAP" id="MF_00342">
    <property type="entry name" value="UPF0147"/>
    <property type="match status" value="1"/>
</dbReference>
<dbReference type="SUPFAM" id="SSF158436">
    <property type="entry name" value="Ta0600-like"/>
    <property type="match status" value="1"/>
</dbReference>
<sequence length="86" mass="9673">MAKEVPDSVLEVLDRIIQDDTVPRNIRRVASEIKENLLHGEESLAVRAASAISILEEISSDPNIPMHVRTLIWNVSSQLERISVEE</sequence>
<reference evidence="3 4" key="1">
    <citation type="submission" date="2011-03" db="EMBL/GenBank/DDBJ databases">
        <title>The complete genome of Archaeoglobus veneficus SNP6.</title>
        <authorList>
            <consortium name="US DOE Joint Genome Institute (JGI-PGF)"/>
            <person name="Lucas S."/>
            <person name="Copeland A."/>
            <person name="Lapidus A."/>
            <person name="Bruce D."/>
            <person name="Goodwin L."/>
            <person name="Pitluck S."/>
            <person name="Kyrpides N."/>
            <person name="Mavromatis K."/>
            <person name="Pagani I."/>
            <person name="Ivanova N."/>
            <person name="Mikhailova N."/>
            <person name="Lu M."/>
            <person name="Detter J.C."/>
            <person name="Tapia R."/>
            <person name="Han C."/>
            <person name="Land M."/>
            <person name="Hauser L."/>
            <person name="Markowitz V."/>
            <person name="Cheng J.-F."/>
            <person name="Hugenholtz P."/>
            <person name="Woyke T."/>
            <person name="Wu D."/>
            <person name="Spring S."/>
            <person name="Brambilla E."/>
            <person name="Klenk H.-P."/>
            <person name="Eisen J.A."/>
        </authorList>
    </citation>
    <scope>NUCLEOTIDE SEQUENCE [LARGE SCALE GENOMIC DNA]</scope>
    <source>
        <strain>SNP6</strain>
    </source>
</reference>
<dbReference type="HOGENOM" id="CLU_165882_1_0_2"/>
<proteinExistence type="inferred from homology"/>
<dbReference type="OrthoDB" id="65304at2157"/>
<gene>
    <name evidence="3" type="ordered locus">Arcve_0185</name>
</gene>
<dbReference type="Proteomes" id="UP000008136">
    <property type="component" value="Chromosome"/>
</dbReference>
<dbReference type="KEGG" id="ave:Arcve_0185"/>
<evidence type="ECO:0000313" key="3">
    <source>
        <dbReference type="EMBL" id="AEA46224.1"/>
    </source>
</evidence>
<dbReference type="STRING" id="693661.Arcve_0185"/>
<dbReference type="Pfam" id="PF03685">
    <property type="entry name" value="UPF0147"/>
    <property type="match status" value="1"/>
</dbReference>
<dbReference type="GeneID" id="10393277"/>
<organism evidence="3 4">
    <name type="scientific">Archaeoglobus veneficus (strain DSM 11195 / SNP6)</name>
    <dbReference type="NCBI Taxonomy" id="693661"/>
    <lineage>
        <taxon>Archaea</taxon>
        <taxon>Methanobacteriati</taxon>
        <taxon>Methanobacteriota</taxon>
        <taxon>Archaeoglobi</taxon>
        <taxon>Archaeoglobales</taxon>
        <taxon>Archaeoglobaceae</taxon>
        <taxon>Archaeoglobus</taxon>
    </lineage>
</organism>
<dbReference type="InterPro" id="IPR005354">
    <property type="entry name" value="UPF0147"/>
</dbReference>
<comment type="similarity">
    <text evidence="1 2">Belongs to the UPF0147 family.</text>
</comment>
<dbReference type="EMBL" id="CP002588">
    <property type="protein sequence ID" value="AEA46224.1"/>
    <property type="molecule type" value="Genomic_DNA"/>
</dbReference>
<dbReference type="AlphaFoldDB" id="F2KNJ6"/>